<dbReference type="GO" id="GO:0015183">
    <property type="term" value="F:L-aspartate transmembrane transporter activity"/>
    <property type="evidence" value="ECO:0007669"/>
    <property type="project" value="TreeGrafter"/>
</dbReference>
<feature type="transmembrane region" description="Helical" evidence="19">
    <location>
        <begin position="12"/>
        <end position="33"/>
    </location>
</feature>
<comment type="function">
    <text evidence="13">Responsible for the transport of glutamate from the cytosol into the mitochondrial matrix with the concomitant import of a proton (symport system).</text>
</comment>
<dbReference type="InterPro" id="IPR023395">
    <property type="entry name" value="MCP_dom_sf"/>
</dbReference>
<keyword evidence="6" id="KW-0677">Repeat</keyword>
<dbReference type="Gene3D" id="1.50.40.10">
    <property type="entry name" value="Mitochondrial carrier domain"/>
    <property type="match status" value="1"/>
</dbReference>
<evidence type="ECO:0000256" key="2">
    <source>
        <dbReference type="ARBA" id="ARBA00006375"/>
    </source>
</evidence>
<dbReference type="EMBL" id="LWCA01000216">
    <property type="protein sequence ID" value="OAF69877.1"/>
    <property type="molecule type" value="Genomic_DNA"/>
</dbReference>
<evidence type="ECO:0000256" key="8">
    <source>
        <dbReference type="ARBA" id="ARBA00022847"/>
    </source>
</evidence>
<dbReference type="PANTHER" id="PTHR45678:SF5">
    <property type="entry name" value="AT03939P-RELATED"/>
    <property type="match status" value="1"/>
</dbReference>
<dbReference type="AlphaFoldDB" id="A0A177B6F5"/>
<keyword evidence="4" id="KW-0597">Phosphoprotein</keyword>
<evidence type="ECO:0000256" key="3">
    <source>
        <dbReference type="ARBA" id="ARBA00022448"/>
    </source>
</evidence>
<evidence type="ECO:0000256" key="5">
    <source>
        <dbReference type="ARBA" id="ARBA00022692"/>
    </source>
</evidence>
<comment type="caution">
    <text evidence="20">The sequence shown here is derived from an EMBL/GenBank/DDBJ whole genome shotgun (WGS) entry which is preliminary data.</text>
</comment>
<organism evidence="20 21">
    <name type="scientific">Intoshia linei</name>
    <dbReference type="NCBI Taxonomy" id="1819745"/>
    <lineage>
        <taxon>Eukaryota</taxon>
        <taxon>Metazoa</taxon>
        <taxon>Spiralia</taxon>
        <taxon>Lophotrochozoa</taxon>
        <taxon>Mesozoa</taxon>
        <taxon>Orthonectida</taxon>
        <taxon>Rhopaluridae</taxon>
        <taxon>Intoshia</taxon>
    </lineage>
</organism>
<keyword evidence="8" id="KW-0769">Symport</keyword>
<keyword evidence="11 17" id="KW-0472">Membrane</keyword>
<evidence type="ECO:0000256" key="18">
    <source>
        <dbReference type="RuleBase" id="RU000488"/>
    </source>
</evidence>
<evidence type="ECO:0000256" key="11">
    <source>
        <dbReference type="ARBA" id="ARBA00023136"/>
    </source>
</evidence>
<evidence type="ECO:0000256" key="12">
    <source>
        <dbReference type="ARBA" id="ARBA00048437"/>
    </source>
</evidence>
<dbReference type="OrthoDB" id="2382881at2759"/>
<accession>A0A177B6F5</accession>
<evidence type="ECO:0000313" key="21">
    <source>
        <dbReference type="Proteomes" id="UP000078046"/>
    </source>
</evidence>
<comment type="subcellular location">
    <subcellularLocation>
        <location evidence="1">Mitochondrion inner membrane</location>
        <topology evidence="1">Multi-pass membrane protein</topology>
    </subcellularLocation>
</comment>
<dbReference type="PRINTS" id="PR00926">
    <property type="entry name" value="MITOCARRIER"/>
</dbReference>
<name>A0A177B6F5_9BILA</name>
<dbReference type="FunFam" id="1.50.40.10:FF:000026">
    <property type="entry name" value="Putative mitochondrial glutamate carrier 2"/>
    <property type="match status" value="1"/>
</dbReference>
<evidence type="ECO:0000256" key="7">
    <source>
        <dbReference type="ARBA" id="ARBA00022792"/>
    </source>
</evidence>
<evidence type="ECO:0000256" key="16">
    <source>
        <dbReference type="ARBA" id="ARBA00081096"/>
    </source>
</evidence>
<evidence type="ECO:0000256" key="19">
    <source>
        <dbReference type="SAM" id="Phobius"/>
    </source>
</evidence>
<dbReference type="PROSITE" id="PS50920">
    <property type="entry name" value="SOLCAR"/>
    <property type="match status" value="3"/>
</dbReference>
<comment type="similarity">
    <text evidence="2 18">Belongs to the mitochondrial carrier (TC 2.A.29) family.</text>
</comment>
<dbReference type="InterPro" id="IPR018108">
    <property type="entry name" value="MCP_transmembrane"/>
</dbReference>
<dbReference type="GO" id="GO:0043490">
    <property type="term" value="P:malate-aspartate shuttle"/>
    <property type="evidence" value="ECO:0007669"/>
    <property type="project" value="TreeGrafter"/>
</dbReference>
<evidence type="ECO:0000256" key="13">
    <source>
        <dbReference type="ARBA" id="ARBA00057953"/>
    </source>
</evidence>
<feature type="transmembrane region" description="Helical" evidence="19">
    <location>
        <begin position="211"/>
        <end position="229"/>
    </location>
</feature>
<feature type="repeat" description="Solcar" evidence="17">
    <location>
        <begin position="106"/>
        <end position="200"/>
    </location>
</feature>
<keyword evidence="7" id="KW-0999">Mitochondrion inner membrane</keyword>
<keyword evidence="21" id="KW-1185">Reference proteome</keyword>
<dbReference type="GO" id="GO:0005313">
    <property type="term" value="F:L-glutamate transmembrane transporter activity"/>
    <property type="evidence" value="ECO:0007669"/>
    <property type="project" value="TreeGrafter"/>
</dbReference>
<keyword evidence="5 17" id="KW-0812">Transmembrane</keyword>
<proteinExistence type="inferred from homology"/>
<dbReference type="InterPro" id="IPR002067">
    <property type="entry name" value="MCP"/>
</dbReference>
<dbReference type="PANTHER" id="PTHR45678">
    <property type="entry name" value="MITOCHONDRIAL 2-OXODICARBOXYLATE CARRIER 1-RELATED"/>
    <property type="match status" value="1"/>
</dbReference>
<evidence type="ECO:0000256" key="6">
    <source>
        <dbReference type="ARBA" id="ARBA00022737"/>
    </source>
</evidence>
<dbReference type="GO" id="GO:0005743">
    <property type="term" value="C:mitochondrial inner membrane"/>
    <property type="evidence" value="ECO:0007669"/>
    <property type="project" value="UniProtKB-SubCell"/>
</dbReference>
<sequence length="306" mass="34534">MLNKSQNAHHPVLLKVLNGGIAGIVGVTCVFPLDLAKTRIQNQNAGSSAYKNVFDCLYKTFKTEKMVGLYRGYCVNAIFIAPEKAIKLVANDTFRNYFFKSRIKDYKIPCGVLSGALAGLCQIIVTTPMELLKIQLQDADRKINGQGSRNHKKLYARQIAIDLLKKRGFFGIYKGFRITALRDVLFSAIYFPFFAQMNLLKYNEKTKKSPFYWSFISGCTAGCVSALIANPLDVVKTRLQTLTKKKGEYSYTGIRDCFIKLYKYEKIPVFFKGGLARCIVIAPLFGIAQTFYYLQLADKILHVVSK</sequence>
<feature type="transmembrane region" description="Helical" evidence="19">
    <location>
        <begin position="180"/>
        <end position="199"/>
    </location>
</feature>
<comment type="catalytic activity">
    <reaction evidence="12">
        <text>L-glutamate(in) + H(+)(in) = L-glutamate(out) + H(+)(out)</text>
        <dbReference type="Rhea" id="RHEA:70955"/>
        <dbReference type="ChEBI" id="CHEBI:15378"/>
        <dbReference type="ChEBI" id="CHEBI:29985"/>
    </reaction>
</comment>
<feature type="repeat" description="Solcar" evidence="17">
    <location>
        <begin position="10"/>
        <end position="97"/>
    </location>
</feature>
<dbReference type="GO" id="GO:0015293">
    <property type="term" value="F:symporter activity"/>
    <property type="evidence" value="ECO:0007669"/>
    <property type="project" value="UniProtKB-KW"/>
</dbReference>
<evidence type="ECO:0000256" key="4">
    <source>
        <dbReference type="ARBA" id="ARBA00022553"/>
    </source>
</evidence>
<reference evidence="20 21" key="1">
    <citation type="submission" date="2016-04" db="EMBL/GenBank/DDBJ databases">
        <title>The genome of Intoshia linei affirms orthonectids as highly simplified spiralians.</title>
        <authorList>
            <person name="Mikhailov K.V."/>
            <person name="Slusarev G.S."/>
            <person name="Nikitin M.A."/>
            <person name="Logacheva M.D."/>
            <person name="Penin A."/>
            <person name="Aleoshin V."/>
            <person name="Panchin Y.V."/>
        </authorList>
    </citation>
    <scope>NUCLEOTIDE SEQUENCE [LARGE SCALE GENOMIC DNA]</scope>
    <source>
        <strain evidence="20">Intl2013</strain>
        <tissue evidence="20">Whole animal</tissue>
    </source>
</reference>
<protein>
    <recommendedName>
        <fullName evidence="14">Mitochondrial glutamate carrier 2</fullName>
    </recommendedName>
    <alternativeName>
        <fullName evidence="16">Glutamate/H(+) symporter 2</fullName>
    </alternativeName>
    <alternativeName>
        <fullName evidence="15">Solute carrier family 25 member 18</fullName>
    </alternativeName>
</protein>
<dbReference type="Proteomes" id="UP000078046">
    <property type="component" value="Unassembled WGS sequence"/>
</dbReference>
<keyword evidence="10" id="KW-0496">Mitochondrion</keyword>
<keyword evidence="3 18" id="KW-0813">Transport</keyword>
<evidence type="ECO:0000256" key="10">
    <source>
        <dbReference type="ARBA" id="ARBA00023128"/>
    </source>
</evidence>
<evidence type="ECO:0000313" key="20">
    <source>
        <dbReference type="EMBL" id="OAF69877.1"/>
    </source>
</evidence>
<dbReference type="InterPro" id="IPR051028">
    <property type="entry name" value="Mito_Solute_Carrier"/>
</dbReference>
<feature type="repeat" description="Solcar" evidence="17">
    <location>
        <begin position="209"/>
        <end position="299"/>
    </location>
</feature>
<evidence type="ECO:0000256" key="14">
    <source>
        <dbReference type="ARBA" id="ARBA00069241"/>
    </source>
</evidence>
<evidence type="ECO:0000256" key="1">
    <source>
        <dbReference type="ARBA" id="ARBA00004448"/>
    </source>
</evidence>
<evidence type="ECO:0000256" key="9">
    <source>
        <dbReference type="ARBA" id="ARBA00022989"/>
    </source>
</evidence>
<dbReference type="SUPFAM" id="SSF103506">
    <property type="entry name" value="Mitochondrial carrier"/>
    <property type="match status" value="1"/>
</dbReference>
<keyword evidence="9 19" id="KW-1133">Transmembrane helix</keyword>
<evidence type="ECO:0000256" key="15">
    <source>
        <dbReference type="ARBA" id="ARBA00076502"/>
    </source>
</evidence>
<gene>
    <name evidence="20" type="ORF">A3Q56_02367</name>
</gene>
<feature type="transmembrane region" description="Helical" evidence="19">
    <location>
        <begin position="269"/>
        <end position="294"/>
    </location>
</feature>
<dbReference type="Pfam" id="PF00153">
    <property type="entry name" value="Mito_carr"/>
    <property type="match status" value="3"/>
</dbReference>
<evidence type="ECO:0000256" key="17">
    <source>
        <dbReference type="PROSITE-ProRule" id="PRU00282"/>
    </source>
</evidence>